<dbReference type="RefSeq" id="WP_201091924.1">
    <property type="nucleotide sequence ID" value="NZ_CP067393.1"/>
</dbReference>
<dbReference type="NCBIfam" id="TIGR00765">
    <property type="entry name" value="yihY_not_rbn"/>
    <property type="match status" value="1"/>
</dbReference>
<gene>
    <name evidence="9" type="ORF">JHT90_13565</name>
</gene>
<keyword evidence="5 7" id="KW-1133">Transmembrane helix</keyword>
<evidence type="ECO:0000256" key="1">
    <source>
        <dbReference type="ARBA" id="ARBA00004651"/>
    </source>
</evidence>
<evidence type="ECO:0000256" key="2">
    <source>
        <dbReference type="ARBA" id="ARBA00022475"/>
    </source>
</evidence>
<keyword evidence="10" id="KW-1185">Reference proteome</keyword>
<evidence type="ECO:0000256" key="8">
    <source>
        <dbReference type="SAM" id="MobiDB-lite"/>
    </source>
</evidence>
<evidence type="ECO:0000256" key="5">
    <source>
        <dbReference type="ARBA" id="ARBA00022989"/>
    </source>
</evidence>
<feature type="region of interest" description="Disordered" evidence="8">
    <location>
        <begin position="412"/>
        <end position="434"/>
    </location>
</feature>
<keyword evidence="6 7" id="KW-0472">Membrane</keyword>
<evidence type="ECO:0000313" key="10">
    <source>
        <dbReference type="Proteomes" id="UP000595278"/>
    </source>
</evidence>
<dbReference type="HAMAP" id="MF_00672">
    <property type="entry name" value="UPF0761"/>
    <property type="match status" value="1"/>
</dbReference>
<proteinExistence type="inferred from homology"/>
<feature type="transmembrane region" description="Helical" evidence="7">
    <location>
        <begin position="200"/>
        <end position="222"/>
    </location>
</feature>
<evidence type="ECO:0000256" key="4">
    <source>
        <dbReference type="ARBA" id="ARBA00022692"/>
    </source>
</evidence>
<dbReference type="Proteomes" id="UP000595278">
    <property type="component" value="Chromosome"/>
</dbReference>
<reference evidence="9 10" key="1">
    <citation type="submission" date="2021-01" db="EMBL/GenBank/DDBJ databases">
        <title>Entomomonas sp. F2A isolated from a house cricket (Acheta domesticus).</title>
        <authorList>
            <person name="Spergser J."/>
            <person name="Busse H.-J."/>
        </authorList>
    </citation>
    <scope>NUCLEOTIDE SEQUENCE [LARGE SCALE GENOMIC DNA]</scope>
    <source>
        <strain evidence="9 10">F2A</strain>
    </source>
</reference>
<sequence length="434" mass="49179">MWKHVVSFYEFIRFLVVRFFEDRGTQNAGSLTYTTLFAVVPIMTVVFVMISGIPAFQGIEGKIQEYIVDNFLPSAGDKIFEYINGFISQARNLTWIGIIFLIVTTFMMLVTIESAFNTIWRVQKARHGLARFLLYWALLSLGPLLIGASFAASTYIMSLSFFSNTEANPWIADILRFTPFIATAGGFTLFYTAIPNTRVPITHALISAIVAALLFEAARGLFGLYVKTFPSYQLIYGAFAAFPLFLLWIYVSWIIVLIGCELCCCLGLRRYMQQRDVPALVVALVVLKVLYDGQLKGRAINHRDVQAAGWSLPEDEWAKLLDFFKKEELVYEVNNGAGWVLSRDINQYPIQRLITHSPWPLPRVDQLPESLEKCWFERIRAALIEIEQAEASILEGSLASWLTPCEEEPTESSEAVLEEKLIEQEDVTDQQATP</sequence>
<dbReference type="EMBL" id="CP067393">
    <property type="protein sequence ID" value="QQP85388.1"/>
    <property type="molecule type" value="Genomic_DNA"/>
</dbReference>
<evidence type="ECO:0000256" key="7">
    <source>
        <dbReference type="HAMAP-Rule" id="MF_00672"/>
    </source>
</evidence>
<keyword evidence="4 7" id="KW-0812">Transmembrane</keyword>
<comment type="subcellular location">
    <subcellularLocation>
        <location evidence="1 7">Cell membrane</location>
        <topology evidence="1 7">Multi-pass membrane protein</topology>
    </subcellularLocation>
</comment>
<comment type="similarity">
    <text evidence="7">Belongs to the UPF0761 family.</text>
</comment>
<keyword evidence="2 7" id="KW-1003">Cell membrane</keyword>
<evidence type="ECO:0000313" key="9">
    <source>
        <dbReference type="EMBL" id="QQP85388.1"/>
    </source>
</evidence>
<dbReference type="KEGG" id="eaz:JHT90_13565"/>
<feature type="transmembrane region" description="Helical" evidence="7">
    <location>
        <begin position="174"/>
        <end position="194"/>
    </location>
</feature>
<feature type="transmembrane region" description="Helical" evidence="7">
    <location>
        <begin position="36"/>
        <end position="56"/>
    </location>
</feature>
<evidence type="ECO:0000256" key="6">
    <source>
        <dbReference type="ARBA" id="ARBA00023136"/>
    </source>
</evidence>
<name>A0A974NF40_9GAMM</name>
<dbReference type="PANTHER" id="PTHR30213">
    <property type="entry name" value="INNER MEMBRANE PROTEIN YHJD"/>
    <property type="match status" value="1"/>
</dbReference>
<keyword evidence="3" id="KW-0997">Cell inner membrane</keyword>
<feature type="transmembrane region" description="Helical" evidence="7">
    <location>
        <begin position="234"/>
        <end position="259"/>
    </location>
</feature>
<protein>
    <recommendedName>
        <fullName evidence="7">UPF0761 membrane protein JHT90_13565</fullName>
    </recommendedName>
</protein>
<dbReference type="AlphaFoldDB" id="A0A974NF40"/>
<feature type="transmembrane region" description="Helical" evidence="7">
    <location>
        <begin position="132"/>
        <end position="162"/>
    </location>
</feature>
<evidence type="ECO:0000256" key="3">
    <source>
        <dbReference type="ARBA" id="ARBA00022519"/>
    </source>
</evidence>
<feature type="transmembrane region" description="Helical" evidence="7">
    <location>
        <begin position="93"/>
        <end position="112"/>
    </location>
</feature>
<dbReference type="Pfam" id="PF03631">
    <property type="entry name" value="Virul_fac_BrkB"/>
    <property type="match status" value="1"/>
</dbReference>
<dbReference type="InterPro" id="IPR023679">
    <property type="entry name" value="UPF0761_bac"/>
</dbReference>
<dbReference type="InterPro" id="IPR017039">
    <property type="entry name" value="Virul_fac_BrkB"/>
</dbReference>
<dbReference type="GO" id="GO:0005886">
    <property type="term" value="C:plasma membrane"/>
    <property type="evidence" value="ECO:0007669"/>
    <property type="project" value="UniProtKB-SubCell"/>
</dbReference>
<dbReference type="PANTHER" id="PTHR30213:SF0">
    <property type="entry name" value="UPF0761 MEMBRANE PROTEIN YIHY"/>
    <property type="match status" value="1"/>
</dbReference>
<organism evidence="9 10">
    <name type="scientific">Entomomonas asaccharolytica</name>
    <dbReference type="NCBI Taxonomy" id="2785331"/>
    <lineage>
        <taxon>Bacteria</taxon>
        <taxon>Pseudomonadati</taxon>
        <taxon>Pseudomonadota</taxon>
        <taxon>Gammaproteobacteria</taxon>
        <taxon>Pseudomonadales</taxon>
        <taxon>Pseudomonadaceae</taxon>
        <taxon>Entomomonas</taxon>
    </lineage>
</organism>
<accession>A0A974NF40</accession>